<dbReference type="PROSITE" id="PS51084">
    <property type="entry name" value="HIT_2"/>
    <property type="match status" value="1"/>
</dbReference>
<dbReference type="PANTHER" id="PTHR46648:SF1">
    <property type="entry name" value="ADENOSINE 5'-MONOPHOSPHORAMIDASE HNT1"/>
    <property type="match status" value="1"/>
</dbReference>
<protein>
    <submittedName>
        <fullName evidence="5">HIT family protein</fullName>
    </submittedName>
</protein>
<dbReference type="Pfam" id="PF01230">
    <property type="entry name" value="HIT"/>
    <property type="match status" value="1"/>
</dbReference>
<evidence type="ECO:0000256" key="3">
    <source>
        <dbReference type="PROSITE-ProRule" id="PRU00464"/>
    </source>
</evidence>
<dbReference type="PROSITE" id="PS00892">
    <property type="entry name" value="HIT_1"/>
    <property type="match status" value="1"/>
</dbReference>
<evidence type="ECO:0000256" key="2">
    <source>
        <dbReference type="PIRSR" id="PIRSR601310-3"/>
    </source>
</evidence>
<evidence type="ECO:0000256" key="1">
    <source>
        <dbReference type="PIRSR" id="PIRSR601310-1"/>
    </source>
</evidence>
<dbReference type="EMBL" id="DQSV01000088">
    <property type="protein sequence ID" value="HIP17530.1"/>
    <property type="molecule type" value="Genomic_DNA"/>
</dbReference>
<dbReference type="GO" id="GO:0003824">
    <property type="term" value="F:catalytic activity"/>
    <property type="evidence" value="ECO:0007669"/>
    <property type="project" value="InterPro"/>
</dbReference>
<evidence type="ECO:0000313" key="5">
    <source>
        <dbReference type="EMBL" id="HIP17530.1"/>
    </source>
</evidence>
<sequence>MCIFCKIAKGEIPAKILYEDEKTLAFLDISPRSKGHTLVIPKEHYETFEELPEEVAIGLIKTIKRVIMKLKSLNPDGYNILNNNRPVAGQEVPHVHFHIIPRYKGEKEEVIKLSPPVNVDLDGVLEELKSE</sequence>
<name>A0A832YXH8_9EURY</name>
<dbReference type="GO" id="GO:0009117">
    <property type="term" value="P:nucleotide metabolic process"/>
    <property type="evidence" value="ECO:0007669"/>
    <property type="project" value="TreeGrafter"/>
</dbReference>
<dbReference type="InterPro" id="IPR019808">
    <property type="entry name" value="Histidine_triad_CS"/>
</dbReference>
<accession>A0A832YXH8</accession>
<proteinExistence type="predicted"/>
<dbReference type="PRINTS" id="PR00332">
    <property type="entry name" value="HISTRIAD"/>
</dbReference>
<dbReference type="PANTHER" id="PTHR46648">
    <property type="entry name" value="HIT FAMILY PROTEIN 1"/>
    <property type="match status" value="1"/>
</dbReference>
<organism evidence="5 6">
    <name type="scientific">Methanothermococcus okinawensis</name>
    <dbReference type="NCBI Taxonomy" id="155863"/>
    <lineage>
        <taxon>Archaea</taxon>
        <taxon>Methanobacteriati</taxon>
        <taxon>Methanobacteriota</taxon>
        <taxon>Methanomada group</taxon>
        <taxon>Methanococci</taxon>
        <taxon>Methanococcales</taxon>
        <taxon>Methanococcaceae</taxon>
        <taxon>Methanothermococcus</taxon>
    </lineage>
</organism>
<dbReference type="SUPFAM" id="SSF54197">
    <property type="entry name" value="HIT-like"/>
    <property type="match status" value="1"/>
</dbReference>
<evidence type="ECO:0000259" key="4">
    <source>
        <dbReference type="PROSITE" id="PS51084"/>
    </source>
</evidence>
<dbReference type="InterPro" id="IPR039384">
    <property type="entry name" value="HINT"/>
</dbReference>
<dbReference type="AlphaFoldDB" id="A0A832YXH8"/>
<dbReference type="InterPro" id="IPR011146">
    <property type="entry name" value="HIT-like"/>
</dbReference>
<dbReference type="InterPro" id="IPR001310">
    <property type="entry name" value="Histidine_triad_HIT"/>
</dbReference>
<feature type="domain" description="HIT" evidence="4">
    <location>
        <begin position="3"/>
        <end position="109"/>
    </location>
</feature>
<dbReference type="CDD" id="cd01277">
    <property type="entry name" value="HINT_subgroup"/>
    <property type="match status" value="1"/>
</dbReference>
<feature type="short sequence motif" description="Histidine triad motif" evidence="2 3">
    <location>
        <begin position="94"/>
        <end position="98"/>
    </location>
</feature>
<gene>
    <name evidence="5" type="ORF">EYG76_04455</name>
</gene>
<dbReference type="InterPro" id="IPR036265">
    <property type="entry name" value="HIT-like_sf"/>
</dbReference>
<dbReference type="Gene3D" id="3.30.428.10">
    <property type="entry name" value="HIT-like"/>
    <property type="match status" value="1"/>
</dbReference>
<reference evidence="5" key="1">
    <citation type="journal article" date="2020" name="ISME J.">
        <title>Gammaproteobacteria mediating utilization of methyl-, sulfur- and petroleum organic compounds in deep ocean hydrothermal plumes.</title>
        <authorList>
            <person name="Zhou Z."/>
            <person name="Liu Y."/>
            <person name="Pan J."/>
            <person name="Cron B.R."/>
            <person name="Toner B.M."/>
            <person name="Anantharaman K."/>
            <person name="Breier J.A."/>
            <person name="Dick G.J."/>
            <person name="Li M."/>
        </authorList>
    </citation>
    <scope>NUCLEOTIDE SEQUENCE</scope>
    <source>
        <strain evidence="5">SZUA-1385</strain>
    </source>
</reference>
<dbReference type="Proteomes" id="UP000605144">
    <property type="component" value="Unassembled WGS sequence"/>
</dbReference>
<evidence type="ECO:0000313" key="6">
    <source>
        <dbReference type="Proteomes" id="UP000605144"/>
    </source>
</evidence>
<feature type="active site" description="Tele-AMP-histidine intermediate" evidence="1">
    <location>
        <position position="96"/>
    </location>
</feature>
<comment type="caution">
    <text evidence="5">The sequence shown here is derived from an EMBL/GenBank/DDBJ whole genome shotgun (WGS) entry which is preliminary data.</text>
</comment>